<evidence type="ECO:0000313" key="1">
    <source>
        <dbReference type="EMBL" id="KAF4137588.1"/>
    </source>
</evidence>
<name>A0A8S9UGN3_PHYIN</name>
<accession>A0A8S9UGN3</accession>
<evidence type="ECO:0008006" key="3">
    <source>
        <dbReference type="Google" id="ProtNLM"/>
    </source>
</evidence>
<proteinExistence type="predicted"/>
<dbReference type="EMBL" id="JAACNO010001783">
    <property type="protein sequence ID" value="KAF4137588.1"/>
    <property type="molecule type" value="Genomic_DNA"/>
</dbReference>
<evidence type="ECO:0000313" key="2">
    <source>
        <dbReference type="Proteomes" id="UP000704712"/>
    </source>
</evidence>
<dbReference type="AlphaFoldDB" id="A0A8S9UGN3"/>
<dbReference type="Proteomes" id="UP000704712">
    <property type="component" value="Unassembled WGS sequence"/>
</dbReference>
<gene>
    <name evidence="1" type="ORF">GN958_ATG13214</name>
</gene>
<sequence>MPYKPDKYGIMLYAMVGWDSLYIHTISDNGSGNTESRNPAERYCGMFSELRRSLARTQAREDISVR</sequence>
<reference evidence="1" key="1">
    <citation type="submission" date="2020-03" db="EMBL/GenBank/DDBJ databases">
        <title>Hybrid Assembly of Korean Phytophthora infestans isolates.</title>
        <authorList>
            <person name="Prokchorchik M."/>
            <person name="Lee Y."/>
            <person name="Seo J."/>
            <person name="Cho J.-H."/>
            <person name="Park Y.-E."/>
            <person name="Jang D.-C."/>
            <person name="Im J.-S."/>
            <person name="Choi J.-G."/>
            <person name="Park H.-J."/>
            <person name="Lee G.-B."/>
            <person name="Lee Y.-G."/>
            <person name="Hong S.-Y."/>
            <person name="Cho K."/>
            <person name="Sohn K.H."/>
        </authorList>
    </citation>
    <scope>NUCLEOTIDE SEQUENCE</scope>
    <source>
        <strain evidence="1">KR_2_A2</strain>
    </source>
</reference>
<organism evidence="1 2">
    <name type="scientific">Phytophthora infestans</name>
    <name type="common">Potato late blight agent</name>
    <name type="synonym">Botrytis infestans</name>
    <dbReference type="NCBI Taxonomy" id="4787"/>
    <lineage>
        <taxon>Eukaryota</taxon>
        <taxon>Sar</taxon>
        <taxon>Stramenopiles</taxon>
        <taxon>Oomycota</taxon>
        <taxon>Peronosporomycetes</taxon>
        <taxon>Peronosporales</taxon>
        <taxon>Peronosporaceae</taxon>
        <taxon>Phytophthora</taxon>
    </lineage>
</organism>
<protein>
    <recommendedName>
        <fullName evidence="3">PiggyBac transposable element-derived protein domain-containing protein</fullName>
    </recommendedName>
</protein>
<comment type="caution">
    <text evidence="1">The sequence shown here is derived from an EMBL/GenBank/DDBJ whole genome shotgun (WGS) entry which is preliminary data.</text>
</comment>